<feature type="transmembrane region" description="Helical" evidence="9">
    <location>
        <begin position="124"/>
        <end position="145"/>
    </location>
</feature>
<dbReference type="Pfam" id="PF00027">
    <property type="entry name" value="cNMP_binding"/>
    <property type="match status" value="1"/>
</dbReference>
<keyword evidence="7" id="KW-1071">Ligand-gated ion channel</keyword>
<feature type="domain" description="Cyclic nucleotide-binding" evidence="10">
    <location>
        <begin position="298"/>
        <end position="402"/>
    </location>
</feature>
<dbReference type="InterPro" id="IPR000595">
    <property type="entry name" value="cNMP-bd_dom"/>
</dbReference>
<dbReference type="InterPro" id="IPR005821">
    <property type="entry name" value="Ion_trans_dom"/>
</dbReference>
<dbReference type="SMART" id="SM00100">
    <property type="entry name" value="cNMP"/>
    <property type="match status" value="1"/>
</dbReference>
<dbReference type="SUPFAM" id="SSF51206">
    <property type="entry name" value="cAMP-binding domain-like"/>
    <property type="match status" value="1"/>
</dbReference>
<accession>K3X008</accession>
<dbReference type="Proteomes" id="UP000019132">
    <property type="component" value="Unassembled WGS sequence"/>
</dbReference>
<evidence type="ECO:0000256" key="1">
    <source>
        <dbReference type="ARBA" id="ARBA00004141"/>
    </source>
</evidence>
<dbReference type="PROSITE" id="PS50042">
    <property type="entry name" value="CNMP_BINDING_3"/>
    <property type="match status" value="1"/>
</dbReference>
<dbReference type="Gene3D" id="2.60.120.10">
    <property type="entry name" value="Jelly Rolls"/>
    <property type="match status" value="1"/>
</dbReference>
<reference evidence="12" key="2">
    <citation type="submission" date="2010-04" db="EMBL/GenBank/DDBJ databases">
        <authorList>
            <person name="Buell R."/>
            <person name="Hamilton J."/>
            <person name="Hostetler J."/>
        </authorList>
    </citation>
    <scope>NUCLEOTIDE SEQUENCE [LARGE SCALE GENOMIC DNA]</scope>
    <source>
        <strain evidence="12">DAOM:BR144</strain>
    </source>
</reference>
<dbReference type="InterPro" id="IPR018490">
    <property type="entry name" value="cNMP-bd_dom_sf"/>
</dbReference>
<dbReference type="HOGENOM" id="CLU_016530_2_0_1"/>
<evidence type="ECO:0000256" key="3">
    <source>
        <dbReference type="ARBA" id="ARBA00022692"/>
    </source>
</evidence>
<sequence length="536" mass="60386">MFVTPIKVGFSVPRDWGLDHILDAAVDVVFLMEATLNFFTSYEDDTTGEEIKDLVKIRRNYFYGWFVVDAISSFPASIVGTTNEPLNLTKMVKIIQVHRMSNSGLFKTLSERVNRSMNPSMLRMTMLTLVFFISQHFIACAYFFISSYQEEHTSWGPPDEIRASSLLKQYVDAVYFAILVTTANDVAPSTDIEKVFTALMLFIGIVINASIIGSAANLLSNLDKAEIARKNQMDSINDYLRFKKVPLVLQDKIRRYYDYVLNSRLRDPTESLFVDLPDRLKLSLKLNLQEEFIRKVPLFRVCSHAGMIAIIQCLRPVVAMPSEVVIRQGEAANEFYFIKNGQVSIRVLSDTFEIIPLGNLGEGSFFGETSLLTGGEPQSAEVRAESMAELAYLTEADFTTTIDKFPTFFMAVKQISDSRMQTAHNLRKMSKHSSRSVQPAVRKSSFHETAISIVRRGSSVFSLDTRIGMSTTAMARPNMVKRIPKRFSNSGHKPPESFNALYVEHLSLAQARQLSSIRAIEEVAVGSPDDDAIWED</sequence>
<dbReference type="PROSITE" id="PS00888">
    <property type="entry name" value="CNMP_BINDING_1"/>
    <property type="match status" value="1"/>
</dbReference>
<dbReference type="Gene3D" id="1.10.287.70">
    <property type="match status" value="1"/>
</dbReference>
<dbReference type="Gene3D" id="1.10.287.630">
    <property type="entry name" value="Helix hairpin bin"/>
    <property type="match status" value="1"/>
</dbReference>
<dbReference type="SUPFAM" id="SSF81324">
    <property type="entry name" value="Voltage-gated potassium channels"/>
    <property type="match status" value="1"/>
</dbReference>
<dbReference type="eggNOG" id="KOG0500">
    <property type="taxonomic scope" value="Eukaryota"/>
</dbReference>
<evidence type="ECO:0000256" key="8">
    <source>
        <dbReference type="ARBA" id="ARBA00023303"/>
    </source>
</evidence>
<evidence type="ECO:0000256" key="6">
    <source>
        <dbReference type="ARBA" id="ARBA00023136"/>
    </source>
</evidence>
<dbReference type="GO" id="GO:0005221">
    <property type="term" value="F:intracellularly cyclic nucleotide-activated monoatomic cation channel activity"/>
    <property type="evidence" value="ECO:0007669"/>
    <property type="project" value="InterPro"/>
</dbReference>
<dbReference type="InterPro" id="IPR018488">
    <property type="entry name" value="cNMP-bd_CS"/>
</dbReference>
<dbReference type="PANTHER" id="PTHR45638:SF11">
    <property type="entry name" value="CYCLIC NUCLEOTIDE-GATED CATION CHANNEL SUBUNIT A"/>
    <property type="match status" value="1"/>
</dbReference>
<reference evidence="12" key="1">
    <citation type="journal article" date="2010" name="Genome Biol.">
        <title>Genome sequence of the necrotrophic plant pathogen Pythium ultimum reveals original pathogenicity mechanisms and effector repertoire.</title>
        <authorList>
            <person name="Levesque C.A."/>
            <person name="Brouwer H."/>
            <person name="Cano L."/>
            <person name="Hamilton J.P."/>
            <person name="Holt C."/>
            <person name="Huitema E."/>
            <person name="Raffaele S."/>
            <person name="Robideau G.P."/>
            <person name="Thines M."/>
            <person name="Win J."/>
            <person name="Zerillo M.M."/>
            <person name="Beakes G.W."/>
            <person name="Boore J.L."/>
            <person name="Busam D."/>
            <person name="Dumas B."/>
            <person name="Ferriera S."/>
            <person name="Fuerstenberg S.I."/>
            <person name="Gachon C.M."/>
            <person name="Gaulin E."/>
            <person name="Govers F."/>
            <person name="Grenville-Briggs L."/>
            <person name="Horner N."/>
            <person name="Hostetler J."/>
            <person name="Jiang R.H."/>
            <person name="Johnson J."/>
            <person name="Krajaejun T."/>
            <person name="Lin H."/>
            <person name="Meijer H.J."/>
            <person name="Moore B."/>
            <person name="Morris P."/>
            <person name="Phuntmart V."/>
            <person name="Puiu D."/>
            <person name="Shetty J."/>
            <person name="Stajich J.E."/>
            <person name="Tripathy S."/>
            <person name="Wawra S."/>
            <person name="van West P."/>
            <person name="Whitty B.R."/>
            <person name="Coutinho P.M."/>
            <person name="Henrissat B."/>
            <person name="Martin F."/>
            <person name="Thomas P.D."/>
            <person name="Tyler B.M."/>
            <person name="De Vries R.P."/>
            <person name="Kamoun S."/>
            <person name="Yandell M."/>
            <person name="Tisserat N."/>
            <person name="Buell C.R."/>
        </authorList>
    </citation>
    <scope>NUCLEOTIDE SEQUENCE</scope>
    <source>
        <strain evidence="12">DAOM:BR144</strain>
    </source>
</reference>
<organism evidence="11 12">
    <name type="scientific">Globisporangium ultimum (strain ATCC 200006 / CBS 805.95 / DAOM BR144)</name>
    <name type="common">Pythium ultimum</name>
    <dbReference type="NCBI Taxonomy" id="431595"/>
    <lineage>
        <taxon>Eukaryota</taxon>
        <taxon>Sar</taxon>
        <taxon>Stramenopiles</taxon>
        <taxon>Oomycota</taxon>
        <taxon>Peronosporomycetes</taxon>
        <taxon>Pythiales</taxon>
        <taxon>Pythiaceae</taxon>
        <taxon>Globisporangium</taxon>
    </lineage>
</organism>
<dbReference type="PANTHER" id="PTHR45638">
    <property type="entry name" value="CYCLIC NUCLEOTIDE-GATED CATION CHANNEL SUBUNIT A"/>
    <property type="match status" value="1"/>
</dbReference>
<dbReference type="VEuPathDB" id="FungiDB:PYU1_G010535"/>
<dbReference type="EnsemblProtists" id="PYU1_T010557">
    <property type="protein sequence ID" value="PYU1_T010557"/>
    <property type="gene ID" value="PYU1_G010535"/>
</dbReference>
<dbReference type="InterPro" id="IPR014710">
    <property type="entry name" value="RmlC-like_jellyroll"/>
</dbReference>
<evidence type="ECO:0000313" key="11">
    <source>
        <dbReference type="EnsemblProtists" id="PYU1_T010557"/>
    </source>
</evidence>
<keyword evidence="8" id="KW-0407">Ion channel</keyword>
<evidence type="ECO:0000256" key="2">
    <source>
        <dbReference type="ARBA" id="ARBA00022448"/>
    </source>
</evidence>
<dbReference type="InterPro" id="IPR050866">
    <property type="entry name" value="CNG_cation_channel"/>
</dbReference>
<name>K3X008_GLOUD</name>
<dbReference type="AlphaFoldDB" id="K3X008"/>
<keyword evidence="6 9" id="KW-0472">Membrane</keyword>
<evidence type="ECO:0000256" key="9">
    <source>
        <dbReference type="SAM" id="Phobius"/>
    </source>
</evidence>
<keyword evidence="2" id="KW-0813">Transport</keyword>
<comment type="subcellular location">
    <subcellularLocation>
        <location evidence="1">Membrane</location>
        <topology evidence="1">Multi-pass membrane protein</topology>
    </subcellularLocation>
</comment>
<evidence type="ECO:0000256" key="4">
    <source>
        <dbReference type="ARBA" id="ARBA00022989"/>
    </source>
</evidence>
<dbReference type="CDD" id="cd00038">
    <property type="entry name" value="CAP_ED"/>
    <property type="match status" value="1"/>
</dbReference>
<evidence type="ECO:0000256" key="7">
    <source>
        <dbReference type="ARBA" id="ARBA00023286"/>
    </source>
</evidence>
<dbReference type="GO" id="GO:0016020">
    <property type="term" value="C:membrane"/>
    <property type="evidence" value="ECO:0007669"/>
    <property type="project" value="UniProtKB-SubCell"/>
</dbReference>
<dbReference type="STRING" id="431595.K3X008"/>
<dbReference type="GO" id="GO:0044877">
    <property type="term" value="F:protein-containing complex binding"/>
    <property type="evidence" value="ECO:0007669"/>
    <property type="project" value="TreeGrafter"/>
</dbReference>
<dbReference type="EMBL" id="GL376596">
    <property type="status" value="NOT_ANNOTATED_CDS"/>
    <property type="molecule type" value="Genomic_DNA"/>
</dbReference>
<proteinExistence type="predicted"/>
<dbReference type="OMA" id="HFIACAY"/>
<keyword evidence="12" id="KW-1185">Reference proteome</keyword>
<evidence type="ECO:0000313" key="12">
    <source>
        <dbReference type="Proteomes" id="UP000019132"/>
    </source>
</evidence>
<keyword evidence="3 9" id="KW-0812">Transmembrane</keyword>
<keyword evidence="4 9" id="KW-1133">Transmembrane helix</keyword>
<feature type="transmembrane region" description="Helical" evidence="9">
    <location>
        <begin position="195"/>
        <end position="219"/>
    </location>
</feature>
<dbReference type="InParanoid" id="K3X008"/>
<protein>
    <recommendedName>
        <fullName evidence="10">Cyclic nucleotide-binding domain-containing protein</fullName>
    </recommendedName>
</protein>
<evidence type="ECO:0000256" key="5">
    <source>
        <dbReference type="ARBA" id="ARBA00023065"/>
    </source>
</evidence>
<keyword evidence="5" id="KW-0406">Ion transport</keyword>
<evidence type="ECO:0000259" key="10">
    <source>
        <dbReference type="PROSITE" id="PS50042"/>
    </source>
</evidence>
<dbReference type="Pfam" id="PF00520">
    <property type="entry name" value="Ion_trans"/>
    <property type="match status" value="1"/>
</dbReference>
<reference evidence="11" key="3">
    <citation type="submission" date="2015-02" db="UniProtKB">
        <authorList>
            <consortium name="EnsemblProtists"/>
        </authorList>
    </citation>
    <scope>IDENTIFICATION</scope>
    <source>
        <strain evidence="11">DAOM BR144</strain>
    </source>
</reference>